<comment type="caution">
    <text evidence="13">The sequence shown here is derived from an EMBL/GenBank/DDBJ whole genome shotgun (WGS) entry which is preliminary data.</text>
</comment>
<protein>
    <recommendedName>
        <fullName evidence="11">Cysteine protease</fullName>
        <ecNumber evidence="11">3.4.22.-</ecNumber>
    </recommendedName>
</protein>
<dbReference type="EC" id="3.4.22.-" evidence="11"/>
<comment type="subcellular location">
    <subcellularLocation>
        <location evidence="1 11">Cytoplasm</location>
    </subcellularLocation>
</comment>
<evidence type="ECO:0000313" key="14">
    <source>
        <dbReference type="Proteomes" id="UP000292052"/>
    </source>
</evidence>
<comment type="similarity">
    <text evidence="2 11">Belongs to the peptidase C54 family.</text>
</comment>
<evidence type="ECO:0000259" key="12">
    <source>
        <dbReference type="Pfam" id="PF03416"/>
    </source>
</evidence>
<accession>A0A482WDP7</accession>
<dbReference type="GO" id="GO:0005737">
    <property type="term" value="C:cytoplasm"/>
    <property type="evidence" value="ECO:0007669"/>
    <property type="project" value="UniProtKB-SubCell"/>
</dbReference>
<dbReference type="PANTHER" id="PTHR22624:SF49">
    <property type="entry name" value="CYSTEINE PROTEASE"/>
    <property type="match status" value="1"/>
</dbReference>
<dbReference type="STRING" id="1661398.A0A482WDP7"/>
<evidence type="ECO:0000256" key="9">
    <source>
        <dbReference type="ARBA" id="ARBA00023006"/>
    </source>
</evidence>
<keyword evidence="4 11" id="KW-0963">Cytoplasm</keyword>
<dbReference type="GO" id="GO:0035973">
    <property type="term" value="P:aggrephagy"/>
    <property type="evidence" value="ECO:0007669"/>
    <property type="project" value="TreeGrafter"/>
</dbReference>
<dbReference type="EMBL" id="QDEB01005285">
    <property type="protein sequence ID" value="RZC42759.1"/>
    <property type="molecule type" value="Genomic_DNA"/>
</dbReference>
<sequence length="379" mass="43178">MCMATRDIMDGMFEAYLEGSVEPDDIPQTRDPVYILGKKYNAIQELDMIRQDIVSKIWFTYRKNFVPIGGDEGLTTDKGWGCMLRCGQMVLAQALITLHLGRDWMWGPETKDSTYLKILRKFVDKRQAPFSIHQIAMMGVSENKEVGQWFGPNTVAQVLKKLVKYDEWSSIAIHIALDNTLVISDIRELCLSESSPEGGRSMKCTSLDWKPLLLIVPLRLGLQEINPIYVSGLKKCFQFKQSLGVIGGKPNLALYFIGCVSEEVIYLDPHTTQKSGSVENKETEEQVELDYTYHCKYASRINILSMDPSVAVCFFCSTETEFNDLCHSIKKELIEPEKQPLFEITYEKPKQWTPALDDAVEAADFEVTGEYDSEHEFEI</sequence>
<proteinExistence type="inferred from homology"/>
<evidence type="ECO:0000256" key="2">
    <source>
        <dbReference type="ARBA" id="ARBA00010958"/>
    </source>
</evidence>
<organism evidence="13 14">
    <name type="scientific">Asbolus verrucosus</name>
    <name type="common">Desert ironclad beetle</name>
    <dbReference type="NCBI Taxonomy" id="1661398"/>
    <lineage>
        <taxon>Eukaryota</taxon>
        <taxon>Metazoa</taxon>
        <taxon>Ecdysozoa</taxon>
        <taxon>Arthropoda</taxon>
        <taxon>Hexapoda</taxon>
        <taxon>Insecta</taxon>
        <taxon>Pterygota</taxon>
        <taxon>Neoptera</taxon>
        <taxon>Endopterygota</taxon>
        <taxon>Coleoptera</taxon>
        <taxon>Polyphaga</taxon>
        <taxon>Cucujiformia</taxon>
        <taxon>Tenebrionidae</taxon>
        <taxon>Pimeliinae</taxon>
        <taxon>Asbolus</taxon>
    </lineage>
</organism>
<dbReference type="InterPro" id="IPR046792">
    <property type="entry name" value="Peptidase_C54_cat"/>
</dbReference>
<evidence type="ECO:0000256" key="6">
    <source>
        <dbReference type="ARBA" id="ARBA00022801"/>
    </source>
</evidence>
<feature type="domain" description="Peptidase C54 catalytic" evidence="12">
    <location>
        <begin position="48"/>
        <end position="327"/>
    </location>
</feature>
<dbReference type="Proteomes" id="UP000292052">
    <property type="component" value="Unassembled WGS sequence"/>
</dbReference>
<gene>
    <name evidence="13" type="ORF">BDFB_005289</name>
</gene>
<dbReference type="GO" id="GO:0034727">
    <property type="term" value="P:piecemeal microautophagy of the nucleus"/>
    <property type="evidence" value="ECO:0007669"/>
    <property type="project" value="TreeGrafter"/>
</dbReference>
<dbReference type="GO" id="GO:0019786">
    <property type="term" value="F:protein-phosphatidylethanolamide deconjugating activity"/>
    <property type="evidence" value="ECO:0007669"/>
    <property type="project" value="InterPro"/>
</dbReference>
<dbReference type="Pfam" id="PF03416">
    <property type="entry name" value="Peptidase_C54"/>
    <property type="match status" value="1"/>
</dbReference>
<evidence type="ECO:0000313" key="13">
    <source>
        <dbReference type="EMBL" id="RZC42759.1"/>
    </source>
</evidence>
<evidence type="ECO:0000256" key="3">
    <source>
        <dbReference type="ARBA" id="ARBA00022448"/>
    </source>
</evidence>
<reference evidence="13 14" key="1">
    <citation type="submission" date="2017-03" db="EMBL/GenBank/DDBJ databases">
        <title>Genome of the blue death feigning beetle - Asbolus verrucosus.</title>
        <authorList>
            <person name="Rider S.D."/>
        </authorList>
    </citation>
    <scope>NUCLEOTIDE SEQUENCE [LARGE SCALE GENOMIC DNA]</scope>
    <source>
        <strain evidence="13">Butters</strain>
        <tissue evidence="13">Head and leg muscle</tissue>
    </source>
</reference>
<comment type="catalytic activity">
    <reaction evidence="10">
        <text>[protein]-C-terminal L-amino acid-glycyl-phosphatidylethanolamide + H2O = [protein]-C-terminal L-amino acid-glycine + a 1,2-diacyl-sn-glycero-3-phosphoethanolamine</text>
        <dbReference type="Rhea" id="RHEA:67548"/>
        <dbReference type="Rhea" id="RHEA-COMP:17323"/>
        <dbReference type="Rhea" id="RHEA-COMP:17324"/>
        <dbReference type="ChEBI" id="CHEBI:15377"/>
        <dbReference type="ChEBI" id="CHEBI:64612"/>
        <dbReference type="ChEBI" id="CHEBI:172940"/>
        <dbReference type="ChEBI" id="CHEBI:172941"/>
    </reaction>
    <physiologicalReaction direction="left-to-right" evidence="10">
        <dbReference type="Rhea" id="RHEA:67549"/>
    </physiologicalReaction>
</comment>
<dbReference type="GO" id="GO:0000045">
    <property type="term" value="P:autophagosome assembly"/>
    <property type="evidence" value="ECO:0007669"/>
    <property type="project" value="TreeGrafter"/>
</dbReference>
<evidence type="ECO:0000256" key="8">
    <source>
        <dbReference type="ARBA" id="ARBA00022927"/>
    </source>
</evidence>
<keyword evidence="9 11" id="KW-0072">Autophagy</keyword>
<comment type="function">
    <text evidence="11">Cysteine protease that plays a key role in autophagy by mediating both proteolytic activation and delipidation of ATG8 family proteins.</text>
</comment>
<dbReference type="GO" id="GO:0016485">
    <property type="term" value="P:protein processing"/>
    <property type="evidence" value="ECO:0007669"/>
    <property type="project" value="TreeGrafter"/>
</dbReference>
<keyword evidence="14" id="KW-1185">Reference proteome</keyword>
<keyword evidence="8 11" id="KW-0653">Protein transport</keyword>
<dbReference type="AlphaFoldDB" id="A0A482WDP7"/>
<feature type="non-terminal residue" evidence="13">
    <location>
        <position position="379"/>
    </location>
</feature>
<keyword evidence="5 11" id="KW-0645">Protease</keyword>
<dbReference type="OrthoDB" id="2960936at2759"/>
<evidence type="ECO:0000256" key="10">
    <source>
        <dbReference type="ARBA" id="ARBA00029362"/>
    </source>
</evidence>
<name>A0A482WDP7_ASBVE</name>
<dbReference type="InterPro" id="IPR005078">
    <property type="entry name" value="Peptidase_C54"/>
</dbReference>
<dbReference type="InterPro" id="IPR038765">
    <property type="entry name" value="Papain-like_cys_pep_sf"/>
</dbReference>
<keyword evidence="7" id="KW-0788">Thiol protease</keyword>
<evidence type="ECO:0000256" key="11">
    <source>
        <dbReference type="RuleBase" id="RU363115"/>
    </source>
</evidence>
<evidence type="ECO:0000256" key="5">
    <source>
        <dbReference type="ARBA" id="ARBA00022670"/>
    </source>
</evidence>
<evidence type="ECO:0000256" key="7">
    <source>
        <dbReference type="ARBA" id="ARBA00022807"/>
    </source>
</evidence>
<dbReference type="PANTHER" id="PTHR22624">
    <property type="entry name" value="CYSTEINE PROTEASE ATG4"/>
    <property type="match status" value="1"/>
</dbReference>
<dbReference type="GO" id="GO:0015031">
    <property type="term" value="P:protein transport"/>
    <property type="evidence" value="ECO:0007669"/>
    <property type="project" value="UniProtKB-KW"/>
</dbReference>
<dbReference type="SUPFAM" id="SSF54001">
    <property type="entry name" value="Cysteine proteinases"/>
    <property type="match status" value="1"/>
</dbReference>
<evidence type="ECO:0000256" key="1">
    <source>
        <dbReference type="ARBA" id="ARBA00004496"/>
    </source>
</evidence>
<dbReference type="GO" id="GO:0000423">
    <property type="term" value="P:mitophagy"/>
    <property type="evidence" value="ECO:0007669"/>
    <property type="project" value="TreeGrafter"/>
</dbReference>
<evidence type="ECO:0000256" key="4">
    <source>
        <dbReference type="ARBA" id="ARBA00022490"/>
    </source>
</evidence>
<keyword evidence="6 11" id="KW-0378">Hydrolase</keyword>
<dbReference type="GO" id="GO:0004197">
    <property type="term" value="F:cysteine-type endopeptidase activity"/>
    <property type="evidence" value="ECO:0007669"/>
    <property type="project" value="TreeGrafter"/>
</dbReference>
<keyword evidence="3" id="KW-0813">Transport</keyword>